<name>A0AAV4FQ72_9GAST</name>
<proteinExistence type="predicted"/>
<sequence>MSINTSPPVFVLNRDLPEDKRLDNYDMCLAVSKIVGREGVLGAQRIGLLRRIYMRTVQARATLLAKGLGVGGRSVTVFAQNPFVVTGPDGREIPGTKIIVSDVPISLANVMIEDALKKRC</sequence>
<dbReference type="AlphaFoldDB" id="A0AAV4FQ72"/>
<reference evidence="1 2" key="1">
    <citation type="journal article" date="2021" name="Elife">
        <title>Chloroplast acquisition without the gene transfer in kleptoplastic sea slugs, Plakobranchus ocellatus.</title>
        <authorList>
            <person name="Maeda T."/>
            <person name="Takahashi S."/>
            <person name="Yoshida T."/>
            <person name="Shimamura S."/>
            <person name="Takaki Y."/>
            <person name="Nagai Y."/>
            <person name="Toyoda A."/>
            <person name="Suzuki Y."/>
            <person name="Arimoto A."/>
            <person name="Ishii H."/>
            <person name="Satoh N."/>
            <person name="Nishiyama T."/>
            <person name="Hasebe M."/>
            <person name="Maruyama T."/>
            <person name="Minagawa J."/>
            <person name="Obokata J."/>
            <person name="Shigenobu S."/>
        </authorList>
    </citation>
    <scope>NUCLEOTIDE SEQUENCE [LARGE SCALE GENOMIC DNA]</scope>
</reference>
<dbReference type="Proteomes" id="UP000762676">
    <property type="component" value="Unassembled WGS sequence"/>
</dbReference>
<evidence type="ECO:0000313" key="2">
    <source>
        <dbReference type="Proteomes" id="UP000762676"/>
    </source>
</evidence>
<comment type="caution">
    <text evidence="1">The sequence shown here is derived from an EMBL/GenBank/DDBJ whole genome shotgun (WGS) entry which is preliminary data.</text>
</comment>
<dbReference type="EMBL" id="BMAT01011593">
    <property type="protein sequence ID" value="GFR75478.1"/>
    <property type="molecule type" value="Genomic_DNA"/>
</dbReference>
<evidence type="ECO:0000313" key="1">
    <source>
        <dbReference type="EMBL" id="GFR75478.1"/>
    </source>
</evidence>
<gene>
    <name evidence="1" type="ORF">ElyMa_005777400</name>
</gene>
<protein>
    <submittedName>
        <fullName evidence="1">Uncharacterized protein</fullName>
    </submittedName>
</protein>
<keyword evidence="2" id="KW-1185">Reference proteome</keyword>
<accession>A0AAV4FQ72</accession>
<organism evidence="1 2">
    <name type="scientific">Elysia marginata</name>
    <dbReference type="NCBI Taxonomy" id="1093978"/>
    <lineage>
        <taxon>Eukaryota</taxon>
        <taxon>Metazoa</taxon>
        <taxon>Spiralia</taxon>
        <taxon>Lophotrochozoa</taxon>
        <taxon>Mollusca</taxon>
        <taxon>Gastropoda</taxon>
        <taxon>Heterobranchia</taxon>
        <taxon>Euthyneura</taxon>
        <taxon>Panpulmonata</taxon>
        <taxon>Sacoglossa</taxon>
        <taxon>Placobranchoidea</taxon>
        <taxon>Plakobranchidae</taxon>
        <taxon>Elysia</taxon>
    </lineage>
</organism>